<dbReference type="Proteomes" id="UP000216363">
    <property type="component" value="Unassembled WGS sequence"/>
</dbReference>
<dbReference type="AlphaFoldDB" id="A0A256GLS2"/>
<protein>
    <submittedName>
        <fullName evidence="1">Uncharacterized protein</fullName>
    </submittedName>
</protein>
<dbReference type="EMBL" id="NNRN01000052">
    <property type="protein sequence ID" value="OYR28115.1"/>
    <property type="molecule type" value="Genomic_DNA"/>
</dbReference>
<reference evidence="1 2" key="1">
    <citation type="submission" date="2017-07" db="EMBL/GenBank/DDBJ databases">
        <title>Draft genome of Ochrobactrum lupini type strain LUP21.</title>
        <authorList>
            <person name="Krzyzanowska D.M."/>
            <person name="Jafra S."/>
        </authorList>
    </citation>
    <scope>NUCLEOTIDE SEQUENCE [LARGE SCALE GENOMIC DNA]</scope>
    <source>
        <strain evidence="1 2">LUP21</strain>
    </source>
</reference>
<evidence type="ECO:0000313" key="2">
    <source>
        <dbReference type="Proteomes" id="UP000216363"/>
    </source>
</evidence>
<sequence length="39" mass="4344">MGAAHHLRGMWWNMRIVRSTAAAVPGDRIRTGGRGIREV</sequence>
<proteinExistence type="predicted"/>
<comment type="caution">
    <text evidence="1">The sequence shown here is derived from an EMBL/GenBank/DDBJ whole genome shotgun (WGS) entry which is preliminary data.</text>
</comment>
<evidence type="ECO:0000313" key="1">
    <source>
        <dbReference type="EMBL" id="OYR28115.1"/>
    </source>
</evidence>
<accession>A0A256GLS2</accession>
<name>A0A256GLS2_9HYPH</name>
<organism evidence="1 2">
    <name type="scientific">Brucella lupini</name>
    <dbReference type="NCBI Taxonomy" id="255457"/>
    <lineage>
        <taxon>Bacteria</taxon>
        <taxon>Pseudomonadati</taxon>
        <taxon>Pseudomonadota</taxon>
        <taxon>Alphaproteobacteria</taxon>
        <taxon>Hyphomicrobiales</taxon>
        <taxon>Brucellaceae</taxon>
        <taxon>Brucella/Ochrobactrum group</taxon>
        <taxon>Brucella</taxon>
    </lineage>
</organism>
<gene>
    <name evidence="1" type="ORF">CES86_3114</name>
</gene>